<dbReference type="SUPFAM" id="SSF56176">
    <property type="entry name" value="FAD-binding/transporter-associated domain-like"/>
    <property type="match status" value="1"/>
</dbReference>
<evidence type="ECO:0000256" key="1">
    <source>
        <dbReference type="ARBA" id="ARBA00022737"/>
    </source>
</evidence>
<feature type="domain" description="CNNM transmembrane" evidence="5">
    <location>
        <begin position="8"/>
        <end position="198"/>
    </location>
</feature>
<name>A0A5C5XG00_9PLAN</name>
<keyword evidence="2" id="KW-0129">CBS domain</keyword>
<dbReference type="Pfam" id="PF03471">
    <property type="entry name" value="CorC_HlyC"/>
    <property type="match status" value="1"/>
</dbReference>
<keyword evidence="3 4" id="KW-0472">Membrane</keyword>
<comment type="caution">
    <text evidence="6">The sequence shown here is derived from an EMBL/GenBank/DDBJ whole genome shotgun (WGS) entry which is preliminary data.</text>
</comment>
<dbReference type="PANTHER" id="PTHR22777">
    <property type="entry name" value="HEMOLYSIN-RELATED"/>
    <property type="match status" value="1"/>
</dbReference>
<evidence type="ECO:0000256" key="3">
    <source>
        <dbReference type="PROSITE-ProRule" id="PRU01193"/>
    </source>
</evidence>
<dbReference type="InterPro" id="IPR036318">
    <property type="entry name" value="FAD-bd_PCMH-like_sf"/>
</dbReference>
<evidence type="ECO:0000259" key="5">
    <source>
        <dbReference type="PROSITE" id="PS51846"/>
    </source>
</evidence>
<proteinExistence type="predicted"/>
<dbReference type="Gene3D" id="3.30.465.10">
    <property type="match status" value="1"/>
</dbReference>
<evidence type="ECO:0000313" key="7">
    <source>
        <dbReference type="Proteomes" id="UP000316095"/>
    </source>
</evidence>
<dbReference type="Gene3D" id="3.10.580.10">
    <property type="entry name" value="CBS-domain"/>
    <property type="match status" value="1"/>
</dbReference>
<feature type="transmembrane region" description="Helical" evidence="4">
    <location>
        <begin position="9"/>
        <end position="29"/>
    </location>
</feature>
<dbReference type="InterPro" id="IPR046342">
    <property type="entry name" value="CBS_dom_sf"/>
</dbReference>
<dbReference type="AlphaFoldDB" id="A0A5C5XG00"/>
<organism evidence="6 7">
    <name type="scientific">Rubinisphaera italica</name>
    <dbReference type="NCBI Taxonomy" id="2527969"/>
    <lineage>
        <taxon>Bacteria</taxon>
        <taxon>Pseudomonadati</taxon>
        <taxon>Planctomycetota</taxon>
        <taxon>Planctomycetia</taxon>
        <taxon>Planctomycetales</taxon>
        <taxon>Planctomycetaceae</taxon>
        <taxon>Rubinisphaera</taxon>
    </lineage>
</organism>
<keyword evidence="3 4" id="KW-0812">Transmembrane</keyword>
<feature type="transmembrane region" description="Helical" evidence="4">
    <location>
        <begin position="67"/>
        <end position="89"/>
    </location>
</feature>
<feature type="transmembrane region" description="Helical" evidence="4">
    <location>
        <begin position="101"/>
        <end position="120"/>
    </location>
</feature>
<accession>A0A5C5XG00</accession>
<gene>
    <name evidence="6" type="primary">corC_2</name>
    <name evidence="6" type="ORF">Pan54_27950</name>
</gene>
<keyword evidence="1" id="KW-0677">Repeat</keyword>
<dbReference type="PANTHER" id="PTHR22777:SF17">
    <property type="entry name" value="UPF0053 PROTEIN SLL0260"/>
    <property type="match status" value="1"/>
</dbReference>
<keyword evidence="3 4" id="KW-1133">Transmembrane helix</keyword>
<dbReference type="GO" id="GO:0005886">
    <property type="term" value="C:plasma membrane"/>
    <property type="evidence" value="ECO:0007669"/>
    <property type="project" value="TreeGrafter"/>
</dbReference>
<dbReference type="EMBL" id="SJPG01000001">
    <property type="protein sequence ID" value="TWT62056.1"/>
    <property type="molecule type" value="Genomic_DNA"/>
</dbReference>
<dbReference type="OrthoDB" id="235333at2"/>
<dbReference type="InterPro" id="IPR016169">
    <property type="entry name" value="FAD-bd_PCMH_sub2"/>
</dbReference>
<evidence type="ECO:0000256" key="4">
    <source>
        <dbReference type="SAM" id="Phobius"/>
    </source>
</evidence>
<dbReference type="PROSITE" id="PS51846">
    <property type="entry name" value="CNNM"/>
    <property type="match status" value="1"/>
</dbReference>
<dbReference type="InterPro" id="IPR005170">
    <property type="entry name" value="Transptr-assoc_dom"/>
</dbReference>
<keyword evidence="7" id="KW-1185">Reference proteome</keyword>
<evidence type="ECO:0000313" key="6">
    <source>
        <dbReference type="EMBL" id="TWT62056.1"/>
    </source>
</evidence>
<dbReference type="SMART" id="SM01091">
    <property type="entry name" value="CorC_HlyC"/>
    <property type="match status" value="1"/>
</dbReference>
<dbReference type="Pfam" id="PF01595">
    <property type="entry name" value="CNNM"/>
    <property type="match status" value="1"/>
</dbReference>
<dbReference type="InterPro" id="IPR002550">
    <property type="entry name" value="CNNM"/>
</dbReference>
<sequence>MAEEILKSLTLWLPGVSIMIALTVASAFFSGSETAVFSLTRDDLQGFRNGKPGEKQIVQLLIDPSRLLTAILFWNLVINLSYFAVSVVVSRRLLINGYDSVGWLLSIFGVVSIILFGEVLPKSLSVVIPGAISRLVVWPLSISVRMLDRVLPILAVITRGLTRGFWPKLQEETIIDAEDLEKAVDLSSQSSEMIANERIILHHILDLSEIAVEEIMRPRGTYLTVNEEAIWQDFGHSTPPGGFAAIVESGTDQVQGVFWMHGTIYSESKGLKSFRETVVYVPWCADAARTLSLIRAKLCHVAVVVDEYGQTIGLLTQQDLLDTILSTSPSRARRILKREAMLKIGDHTFHLDGLTTLRYLASHLGIDFDSDQEPSVTVAGLLHQNLRRFPEVGDEMLWQGWKLRVIDVTAPGRVRVLLEPGDNSFLQNTEGSE</sequence>
<protein>
    <submittedName>
        <fullName evidence="6">Magnesium and cobalt efflux protein CorC</fullName>
    </submittedName>
</protein>
<dbReference type="RefSeq" id="WP_146503957.1">
    <property type="nucleotide sequence ID" value="NZ_SJPG01000001.1"/>
</dbReference>
<reference evidence="6 7" key="1">
    <citation type="submission" date="2019-02" db="EMBL/GenBank/DDBJ databases">
        <title>Deep-cultivation of Planctomycetes and their phenomic and genomic characterization uncovers novel biology.</title>
        <authorList>
            <person name="Wiegand S."/>
            <person name="Jogler M."/>
            <person name="Boedeker C."/>
            <person name="Pinto D."/>
            <person name="Vollmers J."/>
            <person name="Rivas-Marin E."/>
            <person name="Kohn T."/>
            <person name="Peeters S.H."/>
            <person name="Heuer A."/>
            <person name="Rast P."/>
            <person name="Oberbeckmann S."/>
            <person name="Bunk B."/>
            <person name="Jeske O."/>
            <person name="Meyerdierks A."/>
            <person name="Storesund J.E."/>
            <person name="Kallscheuer N."/>
            <person name="Luecker S."/>
            <person name="Lage O.M."/>
            <person name="Pohl T."/>
            <person name="Merkel B.J."/>
            <person name="Hornburger P."/>
            <person name="Mueller R.-W."/>
            <person name="Bruemmer F."/>
            <person name="Labrenz M."/>
            <person name="Spormann A.M."/>
            <person name="Op Den Camp H."/>
            <person name="Overmann J."/>
            <person name="Amann R."/>
            <person name="Jetten M.S.M."/>
            <person name="Mascher T."/>
            <person name="Medema M.H."/>
            <person name="Devos D.P."/>
            <person name="Kaster A.-K."/>
            <person name="Ovreas L."/>
            <person name="Rohde M."/>
            <person name="Galperin M.Y."/>
            <person name="Jogler C."/>
        </authorList>
    </citation>
    <scope>NUCLEOTIDE SEQUENCE [LARGE SCALE GENOMIC DNA]</scope>
    <source>
        <strain evidence="6 7">Pan54</strain>
    </source>
</reference>
<dbReference type="GO" id="GO:0050660">
    <property type="term" value="F:flavin adenine dinucleotide binding"/>
    <property type="evidence" value="ECO:0007669"/>
    <property type="project" value="InterPro"/>
</dbReference>
<evidence type="ECO:0000256" key="2">
    <source>
        <dbReference type="ARBA" id="ARBA00023122"/>
    </source>
</evidence>
<dbReference type="SUPFAM" id="SSF54631">
    <property type="entry name" value="CBS-domain pair"/>
    <property type="match status" value="1"/>
</dbReference>
<dbReference type="Proteomes" id="UP000316095">
    <property type="component" value="Unassembled WGS sequence"/>
</dbReference>